<dbReference type="EMBL" id="JACETU010000006">
    <property type="protein sequence ID" value="KAF7426771.1"/>
    <property type="molecule type" value="Genomic_DNA"/>
</dbReference>
<evidence type="ECO:0000313" key="6">
    <source>
        <dbReference type="EMBL" id="KAF7426771.1"/>
    </source>
</evidence>
<dbReference type="InterPro" id="IPR016024">
    <property type="entry name" value="ARM-type_fold"/>
</dbReference>
<dbReference type="PANTHER" id="PTHR10527">
    <property type="entry name" value="IMPORTIN BETA"/>
    <property type="match status" value="1"/>
</dbReference>
<evidence type="ECO:0000256" key="5">
    <source>
        <dbReference type="ARBA" id="ARBA00022927"/>
    </source>
</evidence>
<name>A0A8H6ZTY2_PLEOS</name>
<keyword evidence="3" id="KW-0963">Cytoplasm</keyword>
<dbReference type="OrthoDB" id="7862313at2759"/>
<dbReference type="VEuPathDB" id="FungiDB:PC9H_009140"/>
<comment type="subcellular location">
    <subcellularLocation>
        <location evidence="1">Cytoplasm</location>
    </subcellularLocation>
</comment>
<evidence type="ECO:0000256" key="2">
    <source>
        <dbReference type="ARBA" id="ARBA00022448"/>
    </source>
</evidence>
<dbReference type="Gene3D" id="1.25.10.10">
    <property type="entry name" value="Leucine-rich Repeat Variant"/>
    <property type="match status" value="2"/>
</dbReference>
<dbReference type="RefSeq" id="XP_036630075.1">
    <property type="nucleotide sequence ID" value="XM_036778647.1"/>
</dbReference>
<dbReference type="InterPro" id="IPR011989">
    <property type="entry name" value="ARM-like"/>
</dbReference>
<dbReference type="InterPro" id="IPR040122">
    <property type="entry name" value="Importin_beta"/>
</dbReference>
<keyword evidence="4" id="KW-0677">Repeat</keyword>
<protein>
    <submittedName>
        <fullName evidence="6">Uncharacterized protein</fullName>
    </submittedName>
</protein>
<reference evidence="6" key="1">
    <citation type="submission" date="2019-07" db="EMBL/GenBank/DDBJ databases">
        <authorList>
            <person name="Palmer J.M."/>
        </authorList>
    </citation>
    <scope>NUCLEOTIDE SEQUENCE</scope>
    <source>
        <strain evidence="6">PC9</strain>
    </source>
</reference>
<evidence type="ECO:0000256" key="1">
    <source>
        <dbReference type="ARBA" id="ARBA00004496"/>
    </source>
</evidence>
<evidence type="ECO:0000256" key="4">
    <source>
        <dbReference type="ARBA" id="ARBA00022737"/>
    </source>
</evidence>
<keyword evidence="7" id="KW-1185">Reference proteome</keyword>
<accession>A0A8H6ZTY2</accession>
<dbReference type="GeneID" id="59378958"/>
<dbReference type="SUPFAM" id="SSF48371">
    <property type="entry name" value="ARM repeat"/>
    <property type="match status" value="1"/>
</dbReference>
<keyword evidence="2" id="KW-0813">Transport</keyword>
<evidence type="ECO:0000313" key="7">
    <source>
        <dbReference type="Proteomes" id="UP000623687"/>
    </source>
</evidence>
<dbReference type="AlphaFoldDB" id="A0A8H6ZTY2"/>
<sequence>MCFEFESGRPPWKGFHEHLQSVFKLFESLLQDFESLEVRVTTVRSLSLIAQYLDADDKTELPLMQVIGQTVEAGDEAGLVSCLNLETLLILKITILANKQSKVQSHNLAPAILEGLMPIASEEEPEAIDDDARSRSALSLRSVSSMDLRHRFHRPSLPCALNAHSESFLFCDPTHRRAAMLALNVSVEGCSEYMAPLMSEVWPVIEAVFGDSNARVRRATCVAVSCLCEWLEDECVAEHTVLVPAITNLINDPEAQPSACTALDALLEILHDSVITGAIGSAVHASKERFLLYFEPIMSRPQHFLVITGEGEEVELRGITMDATSTFAEAICKDVFRPFFPEMMKQAFQGR</sequence>
<gene>
    <name evidence="6" type="ORF">PC9H_009140</name>
</gene>
<keyword evidence="5" id="KW-0653">Protein transport</keyword>
<organism evidence="6 7">
    <name type="scientific">Pleurotus ostreatus</name>
    <name type="common">Oyster mushroom</name>
    <name type="synonym">White-rot fungus</name>
    <dbReference type="NCBI Taxonomy" id="5322"/>
    <lineage>
        <taxon>Eukaryota</taxon>
        <taxon>Fungi</taxon>
        <taxon>Dikarya</taxon>
        <taxon>Basidiomycota</taxon>
        <taxon>Agaricomycotina</taxon>
        <taxon>Agaricomycetes</taxon>
        <taxon>Agaricomycetidae</taxon>
        <taxon>Agaricales</taxon>
        <taxon>Pleurotineae</taxon>
        <taxon>Pleurotaceae</taxon>
        <taxon>Pleurotus</taxon>
    </lineage>
</organism>
<comment type="caution">
    <text evidence="6">The sequence shown here is derived from an EMBL/GenBank/DDBJ whole genome shotgun (WGS) entry which is preliminary data.</text>
</comment>
<dbReference type="GO" id="GO:0005737">
    <property type="term" value="C:cytoplasm"/>
    <property type="evidence" value="ECO:0007669"/>
    <property type="project" value="UniProtKB-SubCell"/>
</dbReference>
<dbReference type="Proteomes" id="UP000623687">
    <property type="component" value="Unassembled WGS sequence"/>
</dbReference>
<evidence type="ECO:0000256" key="3">
    <source>
        <dbReference type="ARBA" id="ARBA00022490"/>
    </source>
</evidence>
<dbReference type="GO" id="GO:0006606">
    <property type="term" value="P:protein import into nucleus"/>
    <property type="evidence" value="ECO:0007669"/>
    <property type="project" value="InterPro"/>
</dbReference>
<proteinExistence type="predicted"/>
<dbReference type="Pfam" id="PF13513">
    <property type="entry name" value="HEAT_EZ"/>
    <property type="match status" value="1"/>
</dbReference>